<dbReference type="PANTHER" id="PTHR32552:SF81">
    <property type="entry name" value="TONB-DEPENDENT OUTER MEMBRANE RECEPTOR"/>
    <property type="match status" value="1"/>
</dbReference>
<dbReference type="PROSITE" id="PS52016">
    <property type="entry name" value="TONB_DEPENDENT_REC_3"/>
    <property type="match status" value="1"/>
</dbReference>
<keyword evidence="12" id="KW-0675">Receptor</keyword>
<evidence type="ECO:0000256" key="4">
    <source>
        <dbReference type="ARBA" id="ARBA00022496"/>
    </source>
</evidence>
<evidence type="ECO:0000256" key="3">
    <source>
        <dbReference type="ARBA" id="ARBA00022452"/>
    </source>
</evidence>
<dbReference type="AlphaFoldDB" id="A0A090WQS3"/>
<accession>A0A090WQS3</accession>
<keyword evidence="6" id="KW-0408">Iron</keyword>
<organism evidence="12 13">
    <name type="scientific">Algibacter lectus</name>
    <dbReference type="NCBI Taxonomy" id="221126"/>
    <lineage>
        <taxon>Bacteria</taxon>
        <taxon>Pseudomonadati</taxon>
        <taxon>Bacteroidota</taxon>
        <taxon>Flavobacteriia</taxon>
        <taxon>Flavobacteriales</taxon>
        <taxon>Flavobacteriaceae</taxon>
        <taxon>Algibacter</taxon>
    </lineage>
</organism>
<keyword evidence="7" id="KW-0406">Ion transport</keyword>
<dbReference type="SUPFAM" id="SSF56935">
    <property type="entry name" value="Porins"/>
    <property type="match status" value="1"/>
</dbReference>
<protein>
    <submittedName>
        <fullName evidence="12">TonB-dependent receptor</fullName>
    </submittedName>
</protein>
<comment type="similarity">
    <text evidence="11">Belongs to the TonB-dependent receptor family.</text>
</comment>
<comment type="caution">
    <text evidence="12">The sequence shown here is derived from an EMBL/GenBank/DDBJ whole genome shotgun (WGS) entry which is preliminary data.</text>
</comment>
<dbReference type="GO" id="GO:0006826">
    <property type="term" value="P:iron ion transport"/>
    <property type="evidence" value="ECO:0007669"/>
    <property type="project" value="UniProtKB-KW"/>
</dbReference>
<keyword evidence="9 11" id="KW-0472">Membrane</keyword>
<sequence length="130" mass="14477">MYDLALVEVVKGPQGALYGKNAIGGAINIYTKEPTNKMSNRVKFGVGNGGNLQAQFVSSGAIKEDKVFYRFSTQYKNFDGLLTNEFLDKKVDFSEDFNIRGQIKARVTNNFTIGATFQHFNIDAVPLIIR</sequence>
<evidence type="ECO:0000256" key="1">
    <source>
        <dbReference type="ARBA" id="ARBA00004571"/>
    </source>
</evidence>
<keyword evidence="3 11" id="KW-1134">Transmembrane beta strand</keyword>
<evidence type="ECO:0000256" key="7">
    <source>
        <dbReference type="ARBA" id="ARBA00023065"/>
    </source>
</evidence>
<evidence type="ECO:0000256" key="5">
    <source>
        <dbReference type="ARBA" id="ARBA00022692"/>
    </source>
</evidence>
<dbReference type="PANTHER" id="PTHR32552">
    <property type="entry name" value="FERRICHROME IRON RECEPTOR-RELATED"/>
    <property type="match status" value="1"/>
</dbReference>
<evidence type="ECO:0000256" key="11">
    <source>
        <dbReference type="PROSITE-ProRule" id="PRU01360"/>
    </source>
</evidence>
<evidence type="ECO:0000256" key="10">
    <source>
        <dbReference type="ARBA" id="ARBA00023237"/>
    </source>
</evidence>
<reference evidence="12 13" key="1">
    <citation type="journal article" date="2014" name="Genome Announc.">
        <title>Draft Genome Sequences of Marine Flavobacterium Algibacter lectus Strains SS8 and NR4.</title>
        <authorList>
            <person name="Takatani N."/>
            <person name="Nakanishi M."/>
            <person name="Meirelles P."/>
            <person name="Mino S."/>
            <person name="Suda W."/>
            <person name="Oshima K."/>
            <person name="Hattori M."/>
            <person name="Ohkuma M."/>
            <person name="Hosokawa M."/>
            <person name="Miyashita K."/>
            <person name="Thompson F.L."/>
            <person name="Niwa A."/>
            <person name="Sawabe T."/>
            <person name="Sawabe T."/>
        </authorList>
    </citation>
    <scope>NUCLEOTIDE SEQUENCE [LARGE SCALE GENOMIC DNA]</scope>
    <source>
        <strain evidence="13">JCM19274</strain>
    </source>
</reference>
<keyword evidence="5 11" id="KW-0812">Transmembrane</keyword>
<keyword evidence="10 11" id="KW-0998">Cell outer membrane</keyword>
<dbReference type="GO" id="GO:0009279">
    <property type="term" value="C:cell outer membrane"/>
    <property type="evidence" value="ECO:0007669"/>
    <property type="project" value="UniProtKB-SubCell"/>
</dbReference>
<comment type="subcellular location">
    <subcellularLocation>
        <location evidence="1 11">Cell outer membrane</location>
        <topology evidence="1 11">Multi-pass membrane protein</topology>
    </subcellularLocation>
</comment>
<keyword evidence="4" id="KW-0410">Iron transport</keyword>
<dbReference type="Gene3D" id="2.40.170.20">
    <property type="entry name" value="TonB-dependent receptor, beta-barrel domain"/>
    <property type="match status" value="1"/>
</dbReference>
<proteinExistence type="inferred from homology"/>
<dbReference type="InterPro" id="IPR036942">
    <property type="entry name" value="Beta-barrel_TonB_sf"/>
</dbReference>
<dbReference type="EMBL" id="BBNU01000001">
    <property type="protein sequence ID" value="GAL77744.1"/>
    <property type="molecule type" value="Genomic_DNA"/>
</dbReference>
<evidence type="ECO:0000256" key="6">
    <source>
        <dbReference type="ARBA" id="ARBA00023004"/>
    </source>
</evidence>
<evidence type="ECO:0000256" key="8">
    <source>
        <dbReference type="ARBA" id="ARBA00023077"/>
    </source>
</evidence>
<dbReference type="Proteomes" id="UP000029643">
    <property type="component" value="Unassembled WGS sequence"/>
</dbReference>
<evidence type="ECO:0000256" key="9">
    <source>
        <dbReference type="ARBA" id="ARBA00023136"/>
    </source>
</evidence>
<name>A0A090WQS3_9FLAO</name>
<evidence type="ECO:0000313" key="12">
    <source>
        <dbReference type="EMBL" id="GAL77744.1"/>
    </source>
</evidence>
<gene>
    <name evidence="12" type="ORF">JCM19274_5457</name>
</gene>
<evidence type="ECO:0000256" key="2">
    <source>
        <dbReference type="ARBA" id="ARBA00022448"/>
    </source>
</evidence>
<keyword evidence="2 11" id="KW-0813">Transport</keyword>
<dbReference type="InterPro" id="IPR039426">
    <property type="entry name" value="TonB-dep_rcpt-like"/>
</dbReference>
<keyword evidence="8" id="KW-0798">TonB box</keyword>
<evidence type="ECO:0000313" key="13">
    <source>
        <dbReference type="Proteomes" id="UP000029643"/>
    </source>
</evidence>